<keyword evidence="1" id="KW-0812">Transmembrane</keyword>
<evidence type="ECO:0008006" key="4">
    <source>
        <dbReference type="Google" id="ProtNLM"/>
    </source>
</evidence>
<dbReference type="SUPFAM" id="SSF58113">
    <property type="entry name" value="Apolipoprotein A-I"/>
    <property type="match status" value="1"/>
</dbReference>
<feature type="transmembrane region" description="Helical" evidence="1">
    <location>
        <begin position="145"/>
        <end position="169"/>
    </location>
</feature>
<organism evidence="2 3">
    <name type="scientific">Paralimibaculum aggregatum</name>
    <dbReference type="NCBI Taxonomy" id="3036245"/>
    <lineage>
        <taxon>Bacteria</taxon>
        <taxon>Pseudomonadati</taxon>
        <taxon>Pseudomonadota</taxon>
        <taxon>Alphaproteobacteria</taxon>
        <taxon>Rhodobacterales</taxon>
        <taxon>Paracoccaceae</taxon>
        <taxon>Paralimibaculum</taxon>
    </lineage>
</organism>
<dbReference type="Gene3D" id="1.20.120.20">
    <property type="entry name" value="Apolipoprotein"/>
    <property type="match status" value="1"/>
</dbReference>
<keyword evidence="3" id="KW-1185">Reference proteome</keyword>
<gene>
    <name evidence="2" type="ORF">LNKW23_37750</name>
</gene>
<sequence length="676" mass="72793">MFDLGFLGAIGPNVRDIILQSASHLREEHVPGWVAFWLLLALALFLASLLVVTWRKRSALAWLRKIVRQTSGESDFSARVSELDQKIEKGARRGPRRQVATAWAEYRETLVAHPEGDEIIQRNAVRPGVFFNLEDLHFGPGFWRILPGLFVTVGLFLTFLGLISALQAMGEDMSDMKGAMTDLLTVASAKFIMSLTGLFCSIVFTVGLRLCMGRIENELHGLNHDIERRLSFISLEDLAVEQLAAMQEQREHFRKIGLELVAELGRPLREEVPQAISSSIASAMEPVLRQVGQIGSDGMNEMVGDLSERFSRDVGEALAQSSQRLTEAGERIGGLVDRLNASSGQMGGQMEAVVERLNLAVEDLRKTMAESASSTTSAFAQGAESILAAMNQTLDGIRENTGEGASAMRTAAADMSTAADAIRSQLAAAAEDAARATKAQMVAAGAEAGTAITEAGQGVLGSFGKTAEEIARISAEMTTVVGQDVLEPMQRIGAEIDATAKALVHGSDQVRRASDGLRLGAEATTDAANSLRSSAQSVALATEPVRASAERIEGATLALAESTSSVAETARTNTESARDALEAANEILGGQREQLLATLAHLQQALQRMQGQGDRIDQLDESLGAAFETFTKHVKEAVDGLFGHVREMQERLSPALDTMREIVDQAERFSPQQRGR</sequence>
<evidence type="ECO:0000313" key="2">
    <source>
        <dbReference type="EMBL" id="GMG84559.1"/>
    </source>
</evidence>
<dbReference type="Proteomes" id="UP001239909">
    <property type="component" value="Unassembled WGS sequence"/>
</dbReference>
<dbReference type="RefSeq" id="WP_285673625.1">
    <property type="nucleotide sequence ID" value="NZ_BSYI01000038.1"/>
</dbReference>
<feature type="transmembrane region" description="Helical" evidence="1">
    <location>
        <begin position="189"/>
        <end position="211"/>
    </location>
</feature>
<evidence type="ECO:0000256" key="1">
    <source>
        <dbReference type="SAM" id="Phobius"/>
    </source>
</evidence>
<name>A0ABQ6LMW4_9RHOB</name>
<feature type="transmembrane region" description="Helical" evidence="1">
    <location>
        <begin position="34"/>
        <end position="54"/>
    </location>
</feature>
<keyword evidence="1" id="KW-0472">Membrane</keyword>
<dbReference type="NCBIfam" id="NF033914">
    <property type="entry name" value="antiphage_ZorA_1"/>
    <property type="match status" value="1"/>
</dbReference>
<reference evidence="2 3" key="1">
    <citation type="submission" date="2023-04" db="EMBL/GenBank/DDBJ databases">
        <title>Marinoamorphus aggregata gen. nov., sp. Nov., isolate from tissue of brittle star Ophioplocus japonicus.</title>
        <authorList>
            <person name="Kawano K."/>
            <person name="Sawayama S."/>
            <person name="Nakagawa S."/>
        </authorList>
    </citation>
    <scope>NUCLEOTIDE SEQUENCE [LARGE SCALE GENOMIC DNA]</scope>
    <source>
        <strain evidence="2 3">NKW23</strain>
    </source>
</reference>
<accession>A0ABQ6LMW4</accession>
<protein>
    <recommendedName>
        <fullName evidence="4">MotA/TolQ/ExbB proton channel domain-containing protein</fullName>
    </recommendedName>
</protein>
<keyword evidence="1" id="KW-1133">Transmembrane helix</keyword>
<evidence type="ECO:0000313" key="3">
    <source>
        <dbReference type="Proteomes" id="UP001239909"/>
    </source>
</evidence>
<comment type="caution">
    <text evidence="2">The sequence shown here is derived from an EMBL/GenBank/DDBJ whole genome shotgun (WGS) entry which is preliminary data.</text>
</comment>
<dbReference type="EMBL" id="BSYI01000038">
    <property type="protein sequence ID" value="GMG84559.1"/>
    <property type="molecule type" value="Genomic_DNA"/>
</dbReference>
<proteinExistence type="predicted"/>